<comment type="caution">
    <text evidence="3">The sequence shown here is derived from an EMBL/GenBank/DDBJ whole genome shotgun (WGS) entry which is preliminary data.</text>
</comment>
<keyword evidence="2" id="KW-0472">Membrane</keyword>
<gene>
    <name evidence="3" type="ORF">E2C01_010902</name>
</gene>
<accession>A0A5B7D9Q0</accession>
<dbReference type="OrthoDB" id="6356141at2759"/>
<feature type="transmembrane region" description="Helical" evidence="2">
    <location>
        <begin position="162"/>
        <end position="183"/>
    </location>
</feature>
<evidence type="ECO:0000256" key="2">
    <source>
        <dbReference type="SAM" id="Phobius"/>
    </source>
</evidence>
<reference evidence="3 4" key="1">
    <citation type="submission" date="2019-05" db="EMBL/GenBank/DDBJ databases">
        <title>Another draft genome of Portunus trituberculatus and its Hox gene families provides insights of decapod evolution.</title>
        <authorList>
            <person name="Jeong J.-H."/>
            <person name="Song I."/>
            <person name="Kim S."/>
            <person name="Choi T."/>
            <person name="Kim D."/>
            <person name="Ryu S."/>
            <person name="Kim W."/>
        </authorList>
    </citation>
    <scope>NUCLEOTIDE SEQUENCE [LARGE SCALE GENOMIC DNA]</scope>
    <source>
        <tissue evidence="3">Muscle</tissue>
    </source>
</reference>
<dbReference type="Proteomes" id="UP000324222">
    <property type="component" value="Unassembled WGS sequence"/>
</dbReference>
<sequence length="268" mass="30335">MALRSSSVRVWVWRLWAVGALQETVETLFKVWLVGKFRSPYMCRVSVTDGKWCMVPSLTQAAARRVPAWMCQYDAWCGEHVFLETAPPLITRLTVLLVALFISLLVVWAPRLLIYRPSHPLLVWIRRQTPRRVLLLVAVSAVLQLTLDHCLLALLLPPRFLLSHPASLLSFTIAQFLITVALVKQIRRSSQLNINPHIHVHHMTTIQEEREPLETATSRPRASYHLANPRPIATSQFSIPAMPPATTVRRGLSSPSLPAGARERFSHS</sequence>
<organism evidence="3 4">
    <name type="scientific">Portunus trituberculatus</name>
    <name type="common">Swimming crab</name>
    <name type="synonym">Neptunus trituberculatus</name>
    <dbReference type="NCBI Taxonomy" id="210409"/>
    <lineage>
        <taxon>Eukaryota</taxon>
        <taxon>Metazoa</taxon>
        <taxon>Ecdysozoa</taxon>
        <taxon>Arthropoda</taxon>
        <taxon>Crustacea</taxon>
        <taxon>Multicrustacea</taxon>
        <taxon>Malacostraca</taxon>
        <taxon>Eumalacostraca</taxon>
        <taxon>Eucarida</taxon>
        <taxon>Decapoda</taxon>
        <taxon>Pleocyemata</taxon>
        <taxon>Brachyura</taxon>
        <taxon>Eubrachyura</taxon>
        <taxon>Portunoidea</taxon>
        <taxon>Portunidae</taxon>
        <taxon>Portuninae</taxon>
        <taxon>Portunus</taxon>
    </lineage>
</organism>
<keyword evidence="4" id="KW-1185">Reference proteome</keyword>
<proteinExistence type="predicted"/>
<dbReference type="EMBL" id="VSRR010000641">
    <property type="protein sequence ID" value="MPC18031.1"/>
    <property type="molecule type" value="Genomic_DNA"/>
</dbReference>
<name>A0A5B7D9Q0_PORTR</name>
<evidence type="ECO:0000313" key="4">
    <source>
        <dbReference type="Proteomes" id="UP000324222"/>
    </source>
</evidence>
<feature type="transmembrane region" description="Helical" evidence="2">
    <location>
        <begin position="133"/>
        <end position="156"/>
    </location>
</feature>
<keyword evidence="2" id="KW-1133">Transmembrane helix</keyword>
<evidence type="ECO:0000256" key="1">
    <source>
        <dbReference type="SAM" id="MobiDB-lite"/>
    </source>
</evidence>
<feature type="region of interest" description="Disordered" evidence="1">
    <location>
        <begin position="244"/>
        <end position="268"/>
    </location>
</feature>
<keyword evidence="2" id="KW-0812">Transmembrane</keyword>
<protein>
    <submittedName>
        <fullName evidence="3">Uncharacterized protein</fullName>
    </submittedName>
</protein>
<evidence type="ECO:0000313" key="3">
    <source>
        <dbReference type="EMBL" id="MPC18031.1"/>
    </source>
</evidence>
<dbReference type="AlphaFoldDB" id="A0A5B7D9Q0"/>
<feature type="transmembrane region" description="Helical" evidence="2">
    <location>
        <begin position="89"/>
        <end position="113"/>
    </location>
</feature>